<feature type="region of interest" description="Disordered" evidence="11">
    <location>
        <begin position="163"/>
        <end position="185"/>
    </location>
</feature>
<proteinExistence type="inferred from homology"/>
<dbReference type="SUPFAM" id="SSF47986">
    <property type="entry name" value="DEATH domain"/>
    <property type="match status" value="1"/>
</dbReference>
<dbReference type="Gene3D" id="3.30.200.20">
    <property type="entry name" value="Phosphorylase Kinase, domain 1"/>
    <property type="match status" value="1"/>
</dbReference>
<dbReference type="PANTHER" id="PTHR27001:SF939">
    <property type="entry name" value="INTERLEUKIN 1 RECEPTOR ASSOCIATED KINASE 1"/>
    <property type="match status" value="1"/>
</dbReference>
<evidence type="ECO:0000256" key="5">
    <source>
        <dbReference type="ARBA" id="ARBA00022741"/>
    </source>
</evidence>
<dbReference type="GO" id="GO:0005886">
    <property type="term" value="C:plasma membrane"/>
    <property type="evidence" value="ECO:0007669"/>
    <property type="project" value="TreeGrafter"/>
</dbReference>
<evidence type="ECO:0000256" key="7">
    <source>
        <dbReference type="ARBA" id="ARBA00022840"/>
    </source>
</evidence>
<keyword evidence="4" id="KW-0808">Transferase</keyword>
<evidence type="ECO:0000259" key="12">
    <source>
        <dbReference type="PROSITE" id="PS50011"/>
    </source>
</evidence>
<dbReference type="InterPro" id="IPR000719">
    <property type="entry name" value="Prot_kinase_dom"/>
</dbReference>
<feature type="compositionally biased region" description="Low complexity" evidence="11">
    <location>
        <begin position="165"/>
        <end position="178"/>
    </location>
</feature>
<accession>A0A6A4V2X2</accession>
<name>A0A6A4V2X2_AMPAM</name>
<dbReference type="PANTHER" id="PTHR27001">
    <property type="entry name" value="OS01G0253100 PROTEIN"/>
    <property type="match status" value="1"/>
</dbReference>
<dbReference type="AlphaFoldDB" id="A0A6A4V2X2"/>
<dbReference type="SMART" id="SM00220">
    <property type="entry name" value="S_TKc"/>
    <property type="match status" value="1"/>
</dbReference>
<dbReference type="PROSITE" id="PS00108">
    <property type="entry name" value="PROTEIN_KINASE_ST"/>
    <property type="match status" value="1"/>
</dbReference>
<comment type="catalytic activity">
    <reaction evidence="9">
        <text>L-seryl-[protein] + ATP = O-phospho-L-seryl-[protein] + ADP + H(+)</text>
        <dbReference type="Rhea" id="RHEA:17989"/>
        <dbReference type="Rhea" id="RHEA-COMP:9863"/>
        <dbReference type="Rhea" id="RHEA-COMP:11604"/>
        <dbReference type="ChEBI" id="CHEBI:15378"/>
        <dbReference type="ChEBI" id="CHEBI:29999"/>
        <dbReference type="ChEBI" id="CHEBI:30616"/>
        <dbReference type="ChEBI" id="CHEBI:83421"/>
        <dbReference type="ChEBI" id="CHEBI:456216"/>
        <dbReference type="EC" id="2.7.11.1"/>
    </reaction>
</comment>
<evidence type="ECO:0000256" key="11">
    <source>
        <dbReference type="SAM" id="MobiDB-lite"/>
    </source>
</evidence>
<comment type="caution">
    <text evidence="13">The sequence shown here is derived from an EMBL/GenBank/DDBJ whole genome shotgun (WGS) entry which is preliminary data.</text>
</comment>
<keyword evidence="6 13" id="KW-0418">Kinase</keyword>
<feature type="compositionally biased region" description="Polar residues" evidence="11">
    <location>
        <begin position="582"/>
        <end position="591"/>
    </location>
</feature>
<evidence type="ECO:0000256" key="10">
    <source>
        <dbReference type="PROSITE-ProRule" id="PRU10141"/>
    </source>
</evidence>
<evidence type="ECO:0000256" key="2">
    <source>
        <dbReference type="ARBA" id="ARBA00012513"/>
    </source>
</evidence>
<evidence type="ECO:0000313" key="13">
    <source>
        <dbReference type="EMBL" id="KAF0288996.1"/>
    </source>
</evidence>
<dbReference type="GO" id="GO:0005524">
    <property type="term" value="F:ATP binding"/>
    <property type="evidence" value="ECO:0007669"/>
    <property type="project" value="UniProtKB-UniRule"/>
</dbReference>
<keyword evidence="7 10" id="KW-0067">ATP-binding</keyword>
<dbReference type="Pfam" id="PF00069">
    <property type="entry name" value="Pkinase"/>
    <property type="match status" value="1"/>
</dbReference>
<evidence type="ECO:0000256" key="1">
    <source>
        <dbReference type="ARBA" id="ARBA00008718"/>
    </source>
</evidence>
<evidence type="ECO:0000256" key="6">
    <source>
        <dbReference type="ARBA" id="ARBA00022777"/>
    </source>
</evidence>
<dbReference type="EC" id="2.7.11.1" evidence="2"/>
<dbReference type="PROSITE" id="PS00107">
    <property type="entry name" value="PROTEIN_KINASE_ATP"/>
    <property type="match status" value="1"/>
</dbReference>
<dbReference type="OrthoDB" id="6381377at2759"/>
<keyword evidence="3" id="KW-0723">Serine/threonine-protein kinase</keyword>
<feature type="region of interest" description="Disordered" evidence="11">
    <location>
        <begin position="569"/>
        <end position="602"/>
    </location>
</feature>
<dbReference type="GO" id="GO:0004674">
    <property type="term" value="F:protein serine/threonine kinase activity"/>
    <property type="evidence" value="ECO:0007669"/>
    <property type="project" value="UniProtKB-KW"/>
</dbReference>
<feature type="region of interest" description="Disordered" evidence="11">
    <location>
        <begin position="619"/>
        <end position="685"/>
    </location>
</feature>
<comment type="similarity">
    <text evidence="1">Belongs to the protein kinase superfamily. TKL Ser/Thr protein kinase family. Pelle subfamily.</text>
</comment>
<dbReference type="InterPro" id="IPR008271">
    <property type="entry name" value="Ser/Thr_kinase_AS"/>
</dbReference>
<organism evidence="13 14">
    <name type="scientific">Amphibalanus amphitrite</name>
    <name type="common">Striped barnacle</name>
    <name type="synonym">Balanus amphitrite</name>
    <dbReference type="NCBI Taxonomy" id="1232801"/>
    <lineage>
        <taxon>Eukaryota</taxon>
        <taxon>Metazoa</taxon>
        <taxon>Ecdysozoa</taxon>
        <taxon>Arthropoda</taxon>
        <taxon>Crustacea</taxon>
        <taxon>Multicrustacea</taxon>
        <taxon>Cirripedia</taxon>
        <taxon>Thoracica</taxon>
        <taxon>Thoracicalcarea</taxon>
        <taxon>Balanomorpha</taxon>
        <taxon>Balanoidea</taxon>
        <taxon>Balanidae</taxon>
        <taxon>Amphibalaninae</taxon>
        <taxon>Amphibalanus</taxon>
    </lineage>
</organism>
<keyword evidence="5 10" id="KW-0547">Nucleotide-binding</keyword>
<dbReference type="InterPro" id="IPR000488">
    <property type="entry name" value="Death_dom"/>
</dbReference>
<protein>
    <recommendedName>
        <fullName evidence="2">non-specific serine/threonine protein kinase</fullName>
        <ecNumber evidence="2">2.7.11.1</ecNumber>
    </recommendedName>
</protein>
<evidence type="ECO:0000256" key="4">
    <source>
        <dbReference type="ARBA" id="ARBA00022679"/>
    </source>
</evidence>
<reference evidence="13 14" key="1">
    <citation type="submission" date="2019-07" db="EMBL/GenBank/DDBJ databases">
        <title>Draft genome assembly of a fouling barnacle, Amphibalanus amphitrite (Darwin, 1854): The first reference genome for Thecostraca.</title>
        <authorList>
            <person name="Kim W."/>
        </authorList>
    </citation>
    <scope>NUCLEOTIDE SEQUENCE [LARGE SCALE GENOMIC DNA]</scope>
    <source>
        <strain evidence="13">SNU_AA5</strain>
        <tissue evidence="13">Soma without cirri and trophi</tissue>
    </source>
</reference>
<dbReference type="InterPro" id="IPR017441">
    <property type="entry name" value="Protein_kinase_ATP_BS"/>
</dbReference>
<dbReference type="EMBL" id="VIIS01002068">
    <property type="protein sequence ID" value="KAF0288996.1"/>
    <property type="molecule type" value="Genomic_DNA"/>
</dbReference>
<gene>
    <name evidence="13" type="primary">pll_1</name>
    <name evidence="13" type="ORF">FJT64_012676</name>
</gene>
<evidence type="ECO:0000256" key="9">
    <source>
        <dbReference type="ARBA" id="ARBA00048679"/>
    </source>
</evidence>
<evidence type="ECO:0000313" key="14">
    <source>
        <dbReference type="Proteomes" id="UP000440578"/>
    </source>
</evidence>
<dbReference type="GO" id="GO:0007165">
    <property type="term" value="P:signal transduction"/>
    <property type="evidence" value="ECO:0007669"/>
    <property type="project" value="InterPro"/>
</dbReference>
<dbReference type="Gene3D" id="1.10.510.10">
    <property type="entry name" value="Transferase(Phosphotransferase) domain 1"/>
    <property type="match status" value="1"/>
</dbReference>
<dbReference type="Proteomes" id="UP000440578">
    <property type="component" value="Unassembled WGS sequence"/>
</dbReference>
<dbReference type="CDD" id="cd14066">
    <property type="entry name" value="STKc_IRAK"/>
    <property type="match status" value="1"/>
</dbReference>
<sequence>MASGPGGSWRLYQIPNHIMEDIYRKLDSTEKWKELAGQYLQRSQDDIRYLEYRERHGVSPAREVLQEWTLEDPTVDELFVILSKMRFYQAMKLIQDYASPRLHVLLQGEGSRGSILAHMMKQKKQKAEGGSGAWPAAGAVGPGAGAGAEAALYPQPGFGVPPPAASSASAASAAQPAGATGGAGLSSNMNLNHNFTKEMMTTKLRADEVAMLLDSKLGVDSKVNMSSYRDRLGNIPEIPYKELEAGTEGWSQHRVLGSGGFGTVYRGTWKNTTWAIKRITQAATGRTEAEQKEQIRQTLEELRILNSCRHDNILPLCGYSISGPEPLLLYQFMDNGSLLDRIMCRRGSTPLTWLQRHNVARGTARGLQFLHTRGTTPLIHGDIKSANILLDHHLEAKIGDFGLAREFPQEKHTSLTVTRVHGTRPYLPDEYLRSRKLSEKVDTFSFGVVLFELTTGLPAYDDKRPIKMLKALVEEAPDKNALMDRKGGVEDQDIFPALLRVGELCVSRRAKDRPEMVQVLTELDNITQARTLAARAQRISIEEAPSVEMSPLELQVLMDKRHGQLGQYDNRQQLSPRPHYQPQRTGSSQYTAGPGLSAFSATTAPPPYSEVVAGGAGTRYPAHLSPQPAGGWPVPAGGHSPQPAAHRQAAHSPQYHQQPLPAAYSPQPAGHSPHYPRHSPQMVAHSPQTPHFQMAYSPQPAPPWPVPAALPVGAALPTVLPHMDSQYQDPAAAAPVSAALGPAPLLTALGVKSSSSAAAQESDVSQTLSTAGSYSEVSETQ</sequence>
<comment type="catalytic activity">
    <reaction evidence="8">
        <text>L-threonyl-[protein] + ATP = O-phospho-L-threonyl-[protein] + ADP + H(+)</text>
        <dbReference type="Rhea" id="RHEA:46608"/>
        <dbReference type="Rhea" id="RHEA-COMP:11060"/>
        <dbReference type="Rhea" id="RHEA-COMP:11605"/>
        <dbReference type="ChEBI" id="CHEBI:15378"/>
        <dbReference type="ChEBI" id="CHEBI:30013"/>
        <dbReference type="ChEBI" id="CHEBI:30616"/>
        <dbReference type="ChEBI" id="CHEBI:61977"/>
        <dbReference type="ChEBI" id="CHEBI:456216"/>
        <dbReference type="EC" id="2.7.11.1"/>
    </reaction>
</comment>
<evidence type="ECO:0000256" key="3">
    <source>
        <dbReference type="ARBA" id="ARBA00022527"/>
    </source>
</evidence>
<dbReference type="InterPro" id="IPR011009">
    <property type="entry name" value="Kinase-like_dom_sf"/>
</dbReference>
<feature type="domain" description="Protein kinase" evidence="12">
    <location>
        <begin position="250"/>
        <end position="526"/>
    </location>
</feature>
<dbReference type="Pfam" id="PF00531">
    <property type="entry name" value="Death"/>
    <property type="match status" value="1"/>
</dbReference>
<dbReference type="SUPFAM" id="SSF56112">
    <property type="entry name" value="Protein kinase-like (PK-like)"/>
    <property type="match status" value="1"/>
</dbReference>
<dbReference type="InterPro" id="IPR011029">
    <property type="entry name" value="DEATH-like_dom_sf"/>
</dbReference>
<feature type="region of interest" description="Disordered" evidence="11">
    <location>
        <begin position="752"/>
        <end position="781"/>
    </location>
</feature>
<dbReference type="FunFam" id="1.10.510.10:FF:000754">
    <property type="entry name" value="Interleukin-1 receptor-associated kinase"/>
    <property type="match status" value="1"/>
</dbReference>
<dbReference type="PROSITE" id="PS50011">
    <property type="entry name" value="PROTEIN_KINASE_DOM"/>
    <property type="match status" value="1"/>
</dbReference>
<dbReference type="Gene3D" id="1.10.533.10">
    <property type="entry name" value="Death Domain, Fas"/>
    <property type="match status" value="1"/>
</dbReference>
<keyword evidence="14" id="KW-1185">Reference proteome</keyword>
<dbReference type="GO" id="GO:0045087">
    <property type="term" value="P:innate immune response"/>
    <property type="evidence" value="ECO:0007669"/>
    <property type="project" value="UniProtKB-ARBA"/>
</dbReference>
<feature type="binding site" evidence="10">
    <location>
        <position position="277"/>
    </location>
    <ligand>
        <name>ATP</name>
        <dbReference type="ChEBI" id="CHEBI:30616"/>
    </ligand>
</feature>
<evidence type="ECO:0000256" key="8">
    <source>
        <dbReference type="ARBA" id="ARBA00047899"/>
    </source>
</evidence>